<comment type="caution">
    <text evidence="1">The sequence shown here is derived from an EMBL/GenBank/DDBJ whole genome shotgun (WGS) entry which is preliminary data.</text>
</comment>
<keyword evidence="2" id="KW-1185">Reference proteome</keyword>
<protein>
    <submittedName>
        <fullName evidence="1">Uncharacterized protein</fullName>
    </submittedName>
</protein>
<accession>A0ABQ4IWY4</accession>
<dbReference type="Proteomes" id="UP000643165">
    <property type="component" value="Unassembled WGS sequence"/>
</dbReference>
<gene>
    <name evidence="1" type="ORF">Vlu01_30470</name>
</gene>
<name>A0ABQ4IWY4_9ACTN</name>
<reference evidence="1 2" key="1">
    <citation type="submission" date="2021-01" db="EMBL/GenBank/DDBJ databases">
        <title>Whole genome shotgun sequence of Verrucosispora lutea NBRC 106530.</title>
        <authorList>
            <person name="Komaki H."/>
            <person name="Tamura T."/>
        </authorList>
    </citation>
    <scope>NUCLEOTIDE SEQUENCE [LARGE SCALE GENOMIC DNA]</scope>
    <source>
        <strain evidence="1 2">NBRC 106530</strain>
    </source>
</reference>
<evidence type="ECO:0000313" key="2">
    <source>
        <dbReference type="Proteomes" id="UP000643165"/>
    </source>
</evidence>
<proteinExistence type="predicted"/>
<sequence length="62" mass="7062">MLSMYNLHLPVQLSPDHGLFDRAFYRVLPDGLRDAAYAMPSLYPASWADSPGPPTWWSGLRR</sequence>
<evidence type="ECO:0000313" key="1">
    <source>
        <dbReference type="EMBL" id="GIJ22423.1"/>
    </source>
</evidence>
<organism evidence="1 2">
    <name type="scientific">Micromonospora lutea</name>
    <dbReference type="NCBI Taxonomy" id="419825"/>
    <lineage>
        <taxon>Bacteria</taxon>
        <taxon>Bacillati</taxon>
        <taxon>Actinomycetota</taxon>
        <taxon>Actinomycetes</taxon>
        <taxon>Micromonosporales</taxon>
        <taxon>Micromonosporaceae</taxon>
        <taxon>Micromonospora</taxon>
    </lineage>
</organism>
<dbReference type="RefSeq" id="WP_203999504.1">
    <property type="nucleotide sequence ID" value="NZ_BOPB01000014.1"/>
</dbReference>
<dbReference type="EMBL" id="BOPB01000014">
    <property type="protein sequence ID" value="GIJ22423.1"/>
    <property type="molecule type" value="Genomic_DNA"/>
</dbReference>